<evidence type="ECO:0000313" key="2">
    <source>
        <dbReference type="EMBL" id="OLA36620.1"/>
    </source>
</evidence>
<sequence>MYSWLLLLGVLLVIGFGGWKIWSSDTVQMRFVYMWDYQQDIVTYSKKNNVDPFLVAAIIKNESNFKHDAVSKVGAVGLMQIMPETGRWIAEQMGLENYQDSDLYQTKKNIRMGCWYVGELEHEFQHNLVLLMVAYNAGRGQTHEWMQENGWDYNFNDIKSIPYPDTREYVAKVMQDRDKYYLLYKDKIK</sequence>
<accession>A0A1Q6R2S9</accession>
<comment type="caution">
    <text evidence="2">The sequence shown here is derived from an EMBL/GenBank/DDBJ whole genome shotgun (WGS) entry which is preliminary data.</text>
</comment>
<evidence type="ECO:0000313" key="3">
    <source>
        <dbReference type="Proteomes" id="UP000186777"/>
    </source>
</evidence>
<evidence type="ECO:0000259" key="1">
    <source>
        <dbReference type="Pfam" id="PF01464"/>
    </source>
</evidence>
<dbReference type="Pfam" id="PF01464">
    <property type="entry name" value="SLT"/>
    <property type="match status" value="1"/>
</dbReference>
<reference evidence="2 3" key="1">
    <citation type="journal article" date="2016" name="Nat. Biotechnol.">
        <title>Measurement of bacterial replication rates in microbial communities.</title>
        <authorList>
            <person name="Brown C.T."/>
            <person name="Olm M.R."/>
            <person name="Thomas B.C."/>
            <person name="Banfield J.F."/>
        </authorList>
    </citation>
    <scope>NUCLEOTIDE SEQUENCE [LARGE SCALE GENOMIC DNA]</scope>
    <source>
        <strain evidence="2">46_33</strain>
    </source>
</reference>
<dbReference type="PANTHER" id="PTHR37423">
    <property type="entry name" value="SOLUBLE LYTIC MUREIN TRANSGLYCOSYLASE-RELATED"/>
    <property type="match status" value="1"/>
</dbReference>
<dbReference type="AlphaFoldDB" id="A0A1Q6R2S9"/>
<name>A0A1Q6R2S9_9FIRM</name>
<proteinExistence type="predicted"/>
<protein>
    <submittedName>
        <fullName evidence="2">Transglycosylase</fullName>
    </submittedName>
</protein>
<dbReference type="PANTHER" id="PTHR37423:SF2">
    <property type="entry name" value="MEMBRANE-BOUND LYTIC MUREIN TRANSGLYCOSYLASE C"/>
    <property type="match status" value="1"/>
</dbReference>
<feature type="domain" description="Transglycosylase SLT" evidence="1">
    <location>
        <begin position="44"/>
        <end position="152"/>
    </location>
</feature>
<dbReference type="CDD" id="cd16896">
    <property type="entry name" value="LT_Slt70-like"/>
    <property type="match status" value="1"/>
</dbReference>
<dbReference type="STRING" id="626940.BHW43_09205"/>
<dbReference type="Gene3D" id="1.10.530.10">
    <property type="match status" value="1"/>
</dbReference>
<dbReference type="InterPro" id="IPR023346">
    <property type="entry name" value="Lysozyme-like_dom_sf"/>
</dbReference>
<gene>
    <name evidence="2" type="ORF">BHW43_09205</name>
</gene>
<dbReference type="InterPro" id="IPR008258">
    <property type="entry name" value="Transglycosylase_SLT_dom_1"/>
</dbReference>
<organism evidence="2 3">
    <name type="scientific">Phascolarctobacterium succinatutens</name>
    <dbReference type="NCBI Taxonomy" id="626940"/>
    <lineage>
        <taxon>Bacteria</taxon>
        <taxon>Bacillati</taxon>
        <taxon>Bacillota</taxon>
        <taxon>Negativicutes</taxon>
        <taxon>Acidaminococcales</taxon>
        <taxon>Acidaminococcaceae</taxon>
        <taxon>Phascolarctobacterium</taxon>
    </lineage>
</organism>
<dbReference type="Proteomes" id="UP000186777">
    <property type="component" value="Unassembled WGS sequence"/>
</dbReference>
<dbReference type="EMBL" id="MNTG01000043">
    <property type="protein sequence ID" value="OLA36620.1"/>
    <property type="molecule type" value="Genomic_DNA"/>
</dbReference>
<dbReference type="SUPFAM" id="SSF53955">
    <property type="entry name" value="Lysozyme-like"/>
    <property type="match status" value="1"/>
</dbReference>